<feature type="compositionally biased region" description="Pro residues" evidence="1">
    <location>
        <begin position="112"/>
        <end position="173"/>
    </location>
</feature>
<reference evidence="3" key="1">
    <citation type="journal article" date="2019" name="Science">
        <title>Mutation of a bHLH transcription factor allowed almond domestication.</title>
        <authorList>
            <person name="Sanchez-Perez R."/>
            <person name="Pavan S."/>
            <person name="Mazzeo R."/>
            <person name="Moldovan C."/>
            <person name="Aiese Cigliano R."/>
            <person name="Del Cueto J."/>
            <person name="Ricciardi F."/>
            <person name="Lotti C."/>
            <person name="Ricciardi L."/>
            <person name="Dicenta F."/>
            <person name="Lopez-Marques R.L."/>
            <person name="Lindberg Moller B."/>
        </authorList>
    </citation>
    <scope>NUCLEOTIDE SEQUENCE</scope>
</reference>
<dbReference type="NCBIfam" id="TIGR01571">
    <property type="entry name" value="A_thal_Cys_rich"/>
    <property type="match status" value="2"/>
</dbReference>
<dbReference type="EMBL" id="AP019301">
    <property type="protein sequence ID" value="BBH04095.1"/>
    <property type="molecule type" value="Genomic_DNA"/>
</dbReference>
<dbReference type="InterPro" id="IPR006461">
    <property type="entry name" value="PLAC_motif_containing"/>
</dbReference>
<feature type="transmembrane region" description="Helical" evidence="2">
    <location>
        <begin position="370"/>
        <end position="389"/>
    </location>
</feature>
<dbReference type="PANTHER" id="PTHR15907">
    <property type="entry name" value="DUF614 FAMILY PROTEIN-RELATED"/>
    <property type="match status" value="1"/>
</dbReference>
<accession>A0A4Y1RJ37</accession>
<feature type="compositionally biased region" description="Polar residues" evidence="1">
    <location>
        <begin position="26"/>
        <end position="36"/>
    </location>
</feature>
<dbReference type="Pfam" id="PF04749">
    <property type="entry name" value="PLAC8"/>
    <property type="match status" value="2"/>
</dbReference>
<sequence>MGDPEAEYQGDVHNQPQMEAEEVELQDQQFEYQQVPDTGDGVPPLNYDDQNQHDQYQQPQPQPPNQNDYDPQQQPQPQVVFQQTQQPSQPQPMQFPPLGPPQPNPYQTQPQQFPPQSPQQFPPQRPQQFPPQSPQQFPPQRPQQFPPQNPQQFPPQSPQQFPPQSPQQFPPQRPQQYPSQSPQFQAQQQQQQQQQQGYQQPQMTPQPGAAAQFPPQNVQSHPNPMYGNGANQPGAYPPQAPQQSPAKFPPASPSTPHQVRYQQQQPQQAQAGYINVNAGNANAMPDNNYAAQGVPVQQPHYQPGPLNHINLQNVGTEGWSSELFDCMDDPMNAYYDNISALTTAFVPCLTFGQIAEIVDNGTTSCAISGLFYGLIASFLGVPFIMSCTYRTKLRSMFGLVEAPAPDWVTHLFCEPCALCQEYRELQIRGIDPSIETGIPVQNVQYLPMLLPQPAGIDAIMTLFCPCWTFGQVAEIVNNGQTSCAVNSLIYMLITVCIFVPCLLSCTYRKKLRNKFDLPESPAPDCIIHFLCEWCALCQEHRELELRGLDPSLGWVGNMENMQRLQQKRQAAMAPQRPKE</sequence>
<protein>
    <submittedName>
        <fullName evidence="3">PLAC8 family protein</fullName>
    </submittedName>
</protein>
<keyword evidence="2" id="KW-1133">Transmembrane helix</keyword>
<keyword evidence="2" id="KW-0472">Membrane</keyword>
<organism evidence="3">
    <name type="scientific">Prunus dulcis</name>
    <name type="common">Almond</name>
    <name type="synonym">Amygdalus dulcis</name>
    <dbReference type="NCBI Taxonomy" id="3755"/>
    <lineage>
        <taxon>Eukaryota</taxon>
        <taxon>Viridiplantae</taxon>
        <taxon>Streptophyta</taxon>
        <taxon>Embryophyta</taxon>
        <taxon>Tracheophyta</taxon>
        <taxon>Spermatophyta</taxon>
        <taxon>Magnoliopsida</taxon>
        <taxon>eudicotyledons</taxon>
        <taxon>Gunneridae</taxon>
        <taxon>Pentapetalae</taxon>
        <taxon>rosids</taxon>
        <taxon>fabids</taxon>
        <taxon>Rosales</taxon>
        <taxon>Rosaceae</taxon>
        <taxon>Amygdaloideae</taxon>
        <taxon>Amygdaleae</taxon>
        <taxon>Prunus</taxon>
    </lineage>
</organism>
<feature type="transmembrane region" description="Helical" evidence="2">
    <location>
        <begin position="488"/>
        <end position="507"/>
    </location>
</feature>
<evidence type="ECO:0000313" key="3">
    <source>
        <dbReference type="EMBL" id="BBH04095.1"/>
    </source>
</evidence>
<feature type="compositionally biased region" description="Pro residues" evidence="1">
    <location>
        <begin position="89"/>
        <end position="104"/>
    </location>
</feature>
<keyword evidence="2" id="KW-0812">Transmembrane</keyword>
<evidence type="ECO:0000256" key="2">
    <source>
        <dbReference type="SAM" id="Phobius"/>
    </source>
</evidence>
<gene>
    <name evidence="3" type="ORF">Prudu_015144</name>
</gene>
<feature type="compositionally biased region" description="Low complexity" evidence="1">
    <location>
        <begin position="53"/>
        <end position="88"/>
    </location>
</feature>
<name>A0A4Y1RJ37_PRUDU</name>
<feature type="compositionally biased region" description="Low complexity" evidence="1">
    <location>
        <begin position="174"/>
        <end position="216"/>
    </location>
</feature>
<feature type="region of interest" description="Disordered" evidence="1">
    <location>
        <begin position="23"/>
        <end position="269"/>
    </location>
</feature>
<evidence type="ECO:0000256" key="1">
    <source>
        <dbReference type="SAM" id="MobiDB-lite"/>
    </source>
</evidence>
<proteinExistence type="predicted"/>
<dbReference type="AlphaFoldDB" id="A0A4Y1RJ37"/>